<dbReference type="Proteomes" id="UP000623129">
    <property type="component" value="Unassembled WGS sequence"/>
</dbReference>
<keyword evidence="1" id="KW-0732">Signal</keyword>
<organism evidence="2 3">
    <name type="scientific">Carex littledalei</name>
    <dbReference type="NCBI Taxonomy" id="544730"/>
    <lineage>
        <taxon>Eukaryota</taxon>
        <taxon>Viridiplantae</taxon>
        <taxon>Streptophyta</taxon>
        <taxon>Embryophyta</taxon>
        <taxon>Tracheophyta</taxon>
        <taxon>Spermatophyta</taxon>
        <taxon>Magnoliopsida</taxon>
        <taxon>Liliopsida</taxon>
        <taxon>Poales</taxon>
        <taxon>Cyperaceae</taxon>
        <taxon>Cyperoideae</taxon>
        <taxon>Cariceae</taxon>
        <taxon>Carex</taxon>
        <taxon>Carex subgen. Euthyceras</taxon>
    </lineage>
</organism>
<feature type="signal peptide" evidence="1">
    <location>
        <begin position="1"/>
        <end position="26"/>
    </location>
</feature>
<evidence type="ECO:0000313" key="2">
    <source>
        <dbReference type="EMBL" id="KAF3328484.1"/>
    </source>
</evidence>
<dbReference type="AlphaFoldDB" id="A0A833VM70"/>
<accession>A0A833VM70</accession>
<dbReference type="EMBL" id="SWLB01000016">
    <property type="protein sequence ID" value="KAF3328484.1"/>
    <property type="molecule type" value="Genomic_DNA"/>
</dbReference>
<reference evidence="2" key="1">
    <citation type="submission" date="2020-01" db="EMBL/GenBank/DDBJ databases">
        <title>Genome sequence of Kobresia littledalei, the first chromosome-level genome in the family Cyperaceae.</title>
        <authorList>
            <person name="Qu G."/>
        </authorList>
    </citation>
    <scope>NUCLEOTIDE SEQUENCE</scope>
    <source>
        <strain evidence="2">C.B.Clarke</strain>
        <tissue evidence="2">Leaf</tissue>
    </source>
</reference>
<gene>
    <name evidence="2" type="ORF">FCM35_KLT07090</name>
</gene>
<dbReference type="OrthoDB" id="641593at2759"/>
<comment type="caution">
    <text evidence="2">The sequence shown here is derived from an EMBL/GenBank/DDBJ whole genome shotgun (WGS) entry which is preliminary data.</text>
</comment>
<protein>
    <submittedName>
        <fullName evidence="2">Uncharacterized protein</fullName>
    </submittedName>
</protein>
<evidence type="ECO:0000256" key="1">
    <source>
        <dbReference type="SAM" id="SignalP"/>
    </source>
</evidence>
<evidence type="ECO:0000313" key="3">
    <source>
        <dbReference type="Proteomes" id="UP000623129"/>
    </source>
</evidence>
<name>A0A833VM70_9POAL</name>
<proteinExistence type="predicted"/>
<feature type="chain" id="PRO_5032313986" evidence="1">
    <location>
        <begin position="27"/>
        <end position="203"/>
    </location>
</feature>
<keyword evidence="3" id="KW-1185">Reference proteome</keyword>
<dbReference type="PANTHER" id="PTHR36806">
    <property type="entry name" value="ADENINE PHOSPHORIBOSYLTRANSFERASE"/>
    <property type="match status" value="1"/>
</dbReference>
<sequence>MATLRLGLPLFILCLLLTPSPPGASALSFYQWHTLLSLSNSLLSRVANARSARGDLSGAARVRHLASNLSLLTRNVGIFSLGWDYMWNYYSSSVELPLDDMSRLAKKLSEASRAGSNERILWISENYSDLRRLSESVIQGLLRSFSRSGAIRDAVLAIKKEIEEGDLLKDCLEVGTRDLEGLVRISNIFSSFSPSGSTHESEL</sequence>